<name>A0ABV8LD37_9NOCA</name>
<gene>
    <name evidence="1" type="ORF">ACFOW8_26030</name>
</gene>
<comment type="caution">
    <text evidence="1">The sequence shown here is derived from an EMBL/GenBank/DDBJ whole genome shotgun (WGS) entry which is preliminary data.</text>
</comment>
<reference evidence="2" key="1">
    <citation type="journal article" date="2019" name="Int. J. Syst. Evol. Microbiol.">
        <title>The Global Catalogue of Microorganisms (GCM) 10K type strain sequencing project: providing services to taxonomists for standard genome sequencing and annotation.</title>
        <authorList>
            <consortium name="The Broad Institute Genomics Platform"/>
            <consortium name="The Broad Institute Genome Sequencing Center for Infectious Disease"/>
            <person name="Wu L."/>
            <person name="Ma J."/>
        </authorList>
    </citation>
    <scope>NUCLEOTIDE SEQUENCE [LARGE SCALE GENOMIC DNA]</scope>
    <source>
        <strain evidence="2">CGMCC 4.7204</strain>
    </source>
</reference>
<dbReference type="EMBL" id="JBHSBA010000015">
    <property type="protein sequence ID" value="MFC4128391.1"/>
    <property type="molecule type" value="Genomic_DNA"/>
</dbReference>
<proteinExistence type="predicted"/>
<keyword evidence="2" id="KW-1185">Reference proteome</keyword>
<dbReference type="RefSeq" id="WP_378554145.1">
    <property type="nucleotide sequence ID" value="NZ_JBHSBA010000015.1"/>
</dbReference>
<organism evidence="1 2">
    <name type="scientific">Nocardia rhizosphaerae</name>
    <dbReference type="NCBI Taxonomy" id="1691571"/>
    <lineage>
        <taxon>Bacteria</taxon>
        <taxon>Bacillati</taxon>
        <taxon>Actinomycetota</taxon>
        <taxon>Actinomycetes</taxon>
        <taxon>Mycobacteriales</taxon>
        <taxon>Nocardiaceae</taxon>
        <taxon>Nocardia</taxon>
    </lineage>
</organism>
<accession>A0ABV8LD37</accession>
<dbReference type="Proteomes" id="UP001595767">
    <property type="component" value="Unassembled WGS sequence"/>
</dbReference>
<evidence type="ECO:0000313" key="1">
    <source>
        <dbReference type="EMBL" id="MFC4128391.1"/>
    </source>
</evidence>
<sequence length="158" mass="16285">MWPSEWPAPARAIATTVDAAVTAARATDAPAFHATLGDLAELPADQVRAVLGAAVREQLEIAHPDGLTADDIRAVLAAVVGAALPWLPDLDATAVVTVLTGALGVTEADDDRDQPPADPQPAAVLLIAHLAELSQVPATDSIRRAIGEIARAETVEMP</sequence>
<evidence type="ECO:0000313" key="2">
    <source>
        <dbReference type="Proteomes" id="UP001595767"/>
    </source>
</evidence>
<protein>
    <submittedName>
        <fullName evidence="1">Uncharacterized protein</fullName>
    </submittedName>
</protein>